<evidence type="ECO:0000313" key="4">
    <source>
        <dbReference type="Proteomes" id="UP000546464"/>
    </source>
</evidence>
<evidence type="ECO:0000256" key="1">
    <source>
        <dbReference type="SAM" id="SignalP"/>
    </source>
</evidence>
<protein>
    <submittedName>
        <fullName evidence="3">Alpha/beta hydrolase</fullName>
    </submittedName>
</protein>
<accession>A0A842HIE1</accession>
<dbReference type="InterPro" id="IPR050261">
    <property type="entry name" value="FrsA_esterase"/>
</dbReference>
<feature type="signal peptide" evidence="1">
    <location>
        <begin position="1"/>
        <end position="18"/>
    </location>
</feature>
<dbReference type="PANTHER" id="PTHR22946">
    <property type="entry name" value="DIENELACTONE HYDROLASE DOMAIN-CONTAINING PROTEIN-RELATED"/>
    <property type="match status" value="1"/>
</dbReference>
<keyword evidence="3" id="KW-0378">Hydrolase</keyword>
<dbReference type="EMBL" id="JACHVB010000035">
    <property type="protein sequence ID" value="MBC2595287.1"/>
    <property type="molecule type" value="Genomic_DNA"/>
</dbReference>
<feature type="domain" description="Serine aminopeptidase S33" evidence="2">
    <location>
        <begin position="50"/>
        <end position="163"/>
    </location>
</feature>
<sequence>MKSFLSICVLLTASLRLAAFETVTFDAFDGIDITADLYWADKDNPETPFIILLHQAGYSRGEYREIAPKLVAMGYNCMAVDLRSGSGVNNVLNETARRAVDAQQTPTYLDTTTDILDAVFYVRDHYARGSVILWGSSYSASLALKLAADRSRLVQGVVAFSPGEYFVSLEKPSNWIADSSRKLEVPVFIASSRREARLWQLIFHEIYSDHKVSYVPETSGDEHGSRALWADNPNHDGYWTAVSAFLKTYFPPNPASGK</sequence>
<proteinExistence type="predicted"/>
<keyword evidence="4" id="KW-1185">Reference proteome</keyword>
<name>A0A842HIE1_9BACT</name>
<dbReference type="Proteomes" id="UP000546464">
    <property type="component" value="Unassembled WGS sequence"/>
</dbReference>
<gene>
    <name evidence="3" type="ORF">H5P28_13545</name>
</gene>
<reference evidence="3 4" key="1">
    <citation type="submission" date="2020-07" db="EMBL/GenBank/DDBJ databases">
        <authorList>
            <person name="Feng X."/>
        </authorList>
    </citation>
    <scope>NUCLEOTIDE SEQUENCE [LARGE SCALE GENOMIC DNA]</scope>
    <source>
        <strain evidence="3 4">JCM31066</strain>
    </source>
</reference>
<dbReference type="InterPro" id="IPR029058">
    <property type="entry name" value="AB_hydrolase_fold"/>
</dbReference>
<feature type="chain" id="PRO_5032391119" evidence="1">
    <location>
        <begin position="19"/>
        <end position="258"/>
    </location>
</feature>
<organism evidence="3 4">
    <name type="scientific">Ruficoccus amylovorans</name>
    <dbReference type="NCBI Taxonomy" id="1804625"/>
    <lineage>
        <taxon>Bacteria</taxon>
        <taxon>Pseudomonadati</taxon>
        <taxon>Verrucomicrobiota</taxon>
        <taxon>Opitutia</taxon>
        <taxon>Puniceicoccales</taxon>
        <taxon>Cerasicoccaceae</taxon>
        <taxon>Ruficoccus</taxon>
    </lineage>
</organism>
<dbReference type="SUPFAM" id="SSF53474">
    <property type="entry name" value="alpha/beta-Hydrolases"/>
    <property type="match status" value="1"/>
</dbReference>
<dbReference type="AlphaFoldDB" id="A0A842HIE1"/>
<dbReference type="Gene3D" id="3.40.50.1820">
    <property type="entry name" value="alpha/beta hydrolase"/>
    <property type="match status" value="1"/>
</dbReference>
<keyword evidence="1" id="KW-0732">Signal</keyword>
<evidence type="ECO:0000259" key="2">
    <source>
        <dbReference type="Pfam" id="PF12146"/>
    </source>
</evidence>
<dbReference type="InterPro" id="IPR022742">
    <property type="entry name" value="Hydrolase_4"/>
</dbReference>
<evidence type="ECO:0000313" key="3">
    <source>
        <dbReference type="EMBL" id="MBC2595287.1"/>
    </source>
</evidence>
<dbReference type="RefSeq" id="WP_185676242.1">
    <property type="nucleotide sequence ID" value="NZ_JACHVB010000035.1"/>
</dbReference>
<comment type="caution">
    <text evidence="3">The sequence shown here is derived from an EMBL/GenBank/DDBJ whole genome shotgun (WGS) entry which is preliminary data.</text>
</comment>
<dbReference type="Pfam" id="PF12146">
    <property type="entry name" value="Hydrolase_4"/>
    <property type="match status" value="1"/>
</dbReference>
<dbReference type="GO" id="GO:0016787">
    <property type="term" value="F:hydrolase activity"/>
    <property type="evidence" value="ECO:0007669"/>
    <property type="project" value="UniProtKB-KW"/>
</dbReference>